<dbReference type="PANTHER" id="PTHR45758:SF4">
    <property type="entry name" value="MITOFERRIN-1"/>
    <property type="match status" value="1"/>
</dbReference>
<comment type="similarity">
    <text evidence="2 9">Belongs to the mitochondrial carrier (TC 2.A.29) family.</text>
</comment>
<feature type="repeat" description="Solcar" evidence="8">
    <location>
        <begin position="222"/>
        <end position="313"/>
    </location>
</feature>
<evidence type="ECO:0000256" key="7">
    <source>
        <dbReference type="ARBA" id="ARBA00023136"/>
    </source>
</evidence>
<evidence type="ECO:0000256" key="8">
    <source>
        <dbReference type="PROSITE-ProRule" id="PRU00282"/>
    </source>
</evidence>
<dbReference type="PROSITE" id="PS50920">
    <property type="entry name" value="SOLCAR"/>
    <property type="match status" value="3"/>
</dbReference>
<evidence type="ECO:0000256" key="6">
    <source>
        <dbReference type="ARBA" id="ARBA00023128"/>
    </source>
</evidence>
<dbReference type="RefSeq" id="XP_062877554.1">
    <property type="nucleotide sequence ID" value="XM_063021484.1"/>
</dbReference>
<name>A0AAX4H9Q7_9ASCO</name>
<dbReference type="InterPro" id="IPR018108">
    <property type="entry name" value="MCP_transmembrane"/>
</dbReference>
<dbReference type="Pfam" id="PF00153">
    <property type="entry name" value="Mito_carr"/>
    <property type="match status" value="3"/>
</dbReference>
<evidence type="ECO:0000313" key="10">
    <source>
        <dbReference type="EMBL" id="WPK25171.1"/>
    </source>
</evidence>
<evidence type="ECO:0000256" key="4">
    <source>
        <dbReference type="ARBA" id="ARBA00022692"/>
    </source>
</evidence>
<sequence>MSDHPHSLGAGTLEVDYEALPDDASIAAHLSAGAFAGIMEHTVMYPVDSLKTRMQMLASGEAVNRSVISSISKISSSEGAYALWRGVSLVVLGAGPAHAVYFSVFEATKTFLVNQLTKKSNNKWVTDETHPLIASAAGITGTVASDALMTPFDMLKQRMQVAQAKSSGLNLLKTAVSIYLKEGLSAFFISYPTTLFTNIPFAALNFGFYEYSSSILNPTNTYNPYYHCLSGGIAGGIAAALTNPFDCVKTALQTRGVSSHESLRNVNGFISAAKVLYRQGGMAAFMRGWKPRIIFNIPSTAISWTAYEMAKEVLLRD</sequence>
<keyword evidence="3 9" id="KW-0813">Transport</keyword>
<evidence type="ECO:0000256" key="1">
    <source>
        <dbReference type="ARBA" id="ARBA00004225"/>
    </source>
</evidence>
<keyword evidence="7 8" id="KW-0472">Membrane</keyword>
<dbReference type="Proteomes" id="UP001338582">
    <property type="component" value="Chromosome 3"/>
</dbReference>
<reference evidence="10 11" key="1">
    <citation type="submission" date="2023-10" db="EMBL/GenBank/DDBJ databases">
        <title>Draft Genome Sequence of Candida saopaulonensis from a very Premature Infant with Sepsis.</title>
        <authorList>
            <person name="Ning Y."/>
            <person name="Dai R."/>
            <person name="Xiao M."/>
            <person name="Xu Y."/>
            <person name="Yan Q."/>
            <person name="Zhang L."/>
        </authorList>
    </citation>
    <scope>NUCLEOTIDE SEQUENCE [LARGE SCALE GENOMIC DNA]</scope>
    <source>
        <strain evidence="10 11">19XY460</strain>
    </source>
</reference>
<dbReference type="GeneID" id="88173540"/>
<protein>
    <submittedName>
        <fullName evidence="10">Uncharacterized protein</fullName>
    </submittedName>
</protein>
<accession>A0AAX4H9Q7</accession>
<gene>
    <name evidence="10" type="ORF">PUMCH_002475</name>
</gene>
<evidence type="ECO:0000256" key="2">
    <source>
        <dbReference type="ARBA" id="ARBA00006375"/>
    </source>
</evidence>
<keyword evidence="4 8" id="KW-0812">Transmembrane</keyword>
<organism evidence="10 11">
    <name type="scientific">Australozyma saopauloensis</name>
    <dbReference type="NCBI Taxonomy" id="291208"/>
    <lineage>
        <taxon>Eukaryota</taxon>
        <taxon>Fungi</taxon>
        <taxon>Dikarya</taxon>
        <taxon>Ascomycota</taxon>
        <taxon>Saccharomycotina</taxon>
        <taxon>Pichiomycetes</taxon>
        <taxon>Metschnikowiaceae</taxon>
        <taxon>Australozyma</taxon>
    </lineage>
</organism>
<dbReference type="KEGG" id="asau:88173540"/>
<dbReference type="EMBL" id="CP138896">
    <property type="protein sequence ID" value="WPK25171.1"/>
    <property type="molecule type" value="Genomic_DNA"/>
</dbReference>
<evidence type="ECO:0000256" key="5">
    <source>
        <dbReference type="ARBA" id="ARBA00022989"/>
    </source>
</evidence>
<dbReference type="PANTHER" id="PTHR45758">
    <property type="entry name" value="MITOFERRIN-1-RELATED"/>
    <property type="match status" value="1"/>
</dbReference>
<keyword evidence="5" id="KW-1133">Transmembrane helix</keyword>
<dbReference type="AlphaFoldDB" id="A0AAX4H9Q7"/>
<comment type="subcellular location">
    <subcellularLocation>
        <location evidence="1">Mitochondrion membrane</location>
        <topology evidence="1">Multi-pass membrane protein</topology>
    </subcellularLocation>
</comment>
<dbReference type="GO" id="GO:0015093">
    <property type="term" value="F:ferrous iron transmembrane transporter activity"/>
    <property type="evidence" value="ECO:0007669"/>
    <property type="project" value="TreeGrafter"/>
</dbReference>
<dbReference type="SUPFAM" id="SSF103506">
    <property type="entry name" value="Mitochondrial carrier"/>
    <property type="match status" value="1"/>
</dbReference>
<dbReference type="GO" id="GO:0048250">
    <property type="term" value="P:iron import into the mitochondrion"/>
    <property type="evidence" value="ECO:0007669"/>
    <property type="project" value="TreeGrafter"/>
</dbReference>
<keyword evidence="11" id="KW-1185">Reference proteome</keyword>
<feature type="repeat" description="Solcar" evidence="8">
    <location>
        <begin position="129"/>
        <end position="215"/>
    </location>
</feature>
<proteinExistence type="inferred from homology"/>
<dbReference type="GO" id="GO:0031966">
    <property type="term" value="C:mitochondrial membrane"/>
    <property type="evidence" value="ECO:0007669"/>
    <property type="project" value="UniProtKB-SubCell"/>
</dbReference>
<evidence type="ECO:0000256" key="3">
    <source>
        <dbReference type="ARBA" id="ARBA00022448"/>
    </source>
</evidence>
<dbReference type="Gene3D" id="1.50.40.10">
    <property type="entry name" value="Mitochondrial carrier domain"/>
    <property type="match status" value="2"/>
</dbReference>
<dbReference type="InterPro" id="IPR023395">
    <property type="entry name" value="MCP_dom_sf"/>
</dbReference>
<keyword evidence="6" id="KW-0496">Mitochondrion</keyword>
<evidence type="ECO:0000256" key="9">
    <source>
        <dbReference type="RuleBase" id="RU000488"/>
    </source>
</evidence>
<evidence type="ECO:0000313" key="11">
    <source>
        <dbReference type="Proteomes" id="UP001338582"/>
    </source>
</evidence>
<feature type="repeat" description="Solcar" evidence="8">
    <location>
        <begin position="24"/>
        <end position="111"/>
    </location>
</feature>